<keyword evidence="6" id="KW-0436">Ligase</keyword>
<dbReference type="PANTHER" id="PTHR23407:SF1">
    <property type="entry name" value="5-FORMYLTETRAHYDROFOLATE CYCLO-LIGASE"/>
    <property type="match status" value="1"/>
</dbReference>
<name>A0ABM7EZ41_9FLAO</name>
<dbReference type="Gene3D" id="3.40.50.10420">
    <property type="entry name" value="NagB/RpiA/CoA transferase-like"/>
    <property type="match status" value="1"/>
</dbReference>
<comment type="similarity">
    <text evidence="1 4">Belongs to the 5-formyltetrahydrofolate cyclo-ligase family.</text>
</comment>
<feature type="transmembrane region" description="Helical" evidence="5">
    <location>
        <begin position="115"/>
        <end position="134"/>
    </location>
</feature>
<dbReference type="GO" id="GO:0030272">
    <property type="term" value="F:5-formyltetrahydrofolate cyclo-ligase activity"/>
    <property type="evidence" value="ECO:0007669"/>
    <property type="project" value="UniProtKB-EC"/>
</dbReference>
<evidence type="ECO:0000256" key="5">
    <source>
        <dbReference type="SAM" id="Phobius"/>
    </source>
</evidence>
<keyword evidence="4" id="KW-0460">Magnesium</keyword>
<keyword evidence="3 4" id="KW-0067">ATP-binding</keyword>
<reference evidence="6 7" key="1">
    <citation type="journal article" date="2015" name="Microbes Environ.">
        <title>An Efficient Strategy Developed for Next-Generation Sequencing of Endosymbiont Genomes Performed Using Crude DNA Isolated from Host Tissues: A Case Study of Blattabacterium cuenoti Inhabiting the Fat Bodies of Cockroaches.</title>
        <authorList>
            <person name="Kinjo Y."/>
            <person name="Saitoh S."/>
            <person name="Tokuda G."/>
        </authorList>
    </citation>
    <scope>NUCLEOTIDE SEQUENCE [LARGE SCALE GENOMIC DNA]</scope>
    <source>
        <strain evidence="6 7">BPAY</strain>
    </source>
</reference>
<dbReference type="PANTHER" id="PTHR23407">
    <property type="entry name" value="ATPASE INHIBITOR/5-FORMYLTETRAHYDROFOLATE CYCLO-LIGASE"/>
    <property type="match status" value="1"/>
</dbReference>
<keyword evidence="5" id="KW-1133">Transmembrane helix</keyword>
<sequence length="198" mass="23994">MSRMNKKKLRKKYLHMRKSISRKEIIKMSYEIFFQLKKMFFLWKKNYYHIFLPIRKHKEIDTFIIINFLLRIGKYVTVPCSNFNKLSIENCLFHENTILTKRKYGILEPIPRHKFIVSISLIEVIFIPLLIFDFKGYRIGYGKGFYDRFIPLCKKNIIKIGLSFFYPIKKIQNIHKNDLSIDIGITPNHIFFFNKKKL</sequence>
<comment type="cofactor">
    <cofactor evidence="4">
        <name>Mg(2+)</name>
        <dbReference type="ChEBI" id="CHEBI:18420"/>
    </cofactor>
</comment>
<dbReference type="InterPro" id="IPR002698">
    <property type="entry name" value="FTHF_cligase"/>
</dbReference>
<keyword evidence="7" id="KW-1185">Reference proteome</keyword>
<comment type="catalytic activity">
    <reaction evidence="4">
        <text>(6S)-5-formyl-5,6,7,8-tetrahydrofolate + ATP = (6R)-5,10-methenyltetrahydrofolate + ADP + phosphate</text>
        <dbReference type="Rhea" id="RHEA:10488"/>
        <dbReference type="ChEBI" id="CHEBI:30616"/>
        <dbReference type="ChEBI" id="CHEBI:43474"/>
        <dbReference type="ChEBI" id="CHEBI:57455"/>
        <dbReference type="ChEBI" id="CHEBI:57457"/>
        <dbReference type="ChEBI" id="CHEBI:456216"/>
        <dbReference type="EC" id="6.3.3.2"/>
    </reaction>
</comment>
<dbReference type="NCBIfam" id="TIGR02727">
    <property type="entry name" value="MTHFS_bact"/>
    <property type="match status" value="1"/>
</dbReference>
<dbReference type="PIRSF" id="PIRSF006806">
    <property type="entry name" value="FTHF_cligase"/>
    <property type="match status" value="1"/>
</dbReference>
<protein>
    <recommendedName>
        <fullName evidence="4">5-formyltetrahydrofolate cyclo-ligase</fullName>
        <ecNumber evidence="4">6.3.3.2</ecNumber>
    </recommendedName>
</protein>
<organism evidence="6 7">
    <name type="scientific">Blattabacterium cuenoti BPAY</name>
    <dbReference type="NCBI Taxonomy" id="1457031"/>
    <lineage>
        <taxon>Bacteria</taxon>
        <taxon>Pseudomonadati</taxon>
        <taxon>Bacteroidota</taxon>
        <taxon>Flavobacteriia</taxon>
        <taxon>Flavobacteriales</taxon>
        <taxon>Blattabacteriaceae</taxon>
        <taxon>Blattabacterium</taxon>
    </lineage>
</organism>
<keyword evidence="4" id="KW-0479">Metal-binding</keyword>
<dbReference type="Pfam" id="PF01812">
    <property type="entry name" value="5-FTHF_cyc-lig"/>
    <property type="match status" value="1"/>
</dbReference>
<dbReference type="EC" id="6.3.3.2" evidence="4"/>
<evidence type="ECO:0000256" key="1">
    <source>
        <dbReference type="ARBA" id="ARBA00010638"/>
    </source>
</evidence>
<dbReference type="SUPFAM" id="SSF100950">
    <property type="entry name" value="NagB/RpiA/CoA transferase-like"/>
    <property type="match status" value="1"/>
</dbReference>
<evidence type="ECO:0000313" key="6">
    <source>
        <dbReference type="EMBL" id="BAR92230.1"/>
    </source>
</evidence>
<dbReference type="RefSeq" id="WP_244270721.1">
    <property type="nucleotide sequence ID" value="NZ_AP014609.1"/>
</dbReference>
<accession>A0ABM7EZ41</accession>
<proteinExistence type="inferred from homology"/>
<keyword evidence="2 4" id="KW-0547">Nucleotide-binding</keyword>
<evidence type="ECO:0000256" key="3">
    <source>
        <dbReference type="ARBA" id="ARBA00022840"/>
    </source>
</evidence>
<evidence type="ECO:0000313" key="7">
    <source>
        <dbReference type="Proteomes" id="UP000217805"/>
    </source>
</evidence>
<dbReference type="InterPro" id="IPR024185">
    <property type="entry name" value="FTHF_cligase-like_sf"/>
</dbReference>
<keyword evidence="5" id="KW-0472">Membrane</keyword>
<gene>
    <name evidence="6" type="primary">ygfA</name>
    <name evidence="6" type="ORF">BPAY_510</name>
</gene>
<keyword evidence="5" id="KW-0812">Transmembrane</keyword>
<dbReference type="InterPro" id="IPR037171">
    <property type="entry name" value="NagB/RpiA_transferase-like"/>
</dbReference>
<dbReference type="Proteomes" id="UP000217805">
    <property type="component" value="Chromosome"/>
</dbReference>
<dbReference type="EMBL" id="AP014609">
    <property type="protein sequence ID" value="BAR92230.1"/>
    <property type="molecule type" value="Genomic_DNA"/>
</dbReference>
<evidence type="ECO:0000256" key="2">
    <source>
        <dbReference type="ARBA" id="ARBA00022741"/>
    </source>
</evidence>
<evidence type="ECO:0000256" key="4">
    <source>
        <dbReference type="RuleBase" id="RU361279"/>
    </source>
</evidence>